<dbReference type="InterPro" id="IPR041492">
    <property type="entry name" value="HAD_2"/>
</dbReference>
<dbReference type="InterPro" id="IPR023214">
    <property type="entry name" value="HAD_sf"/>
</dbReference>
<dbReference type="Proteomes" id="UP000282876">
    <property type="component" value="Unassembled WGS sequence"/>
</dbReference>
<dbReference type="Gene3D" id="1.10.150.520">
    <property type="match status" value="1"/>
</dbReference>
<dbReference type="InterPro" id="IPR036412">
    <property type="entry name" value="HAD-like_sf"/>
</dbReference>
<comment type="caution">
    <text evidence="1">The sequence shown here is derived from an EMBL/GenBank/DDBJ whole genome shotgun (WGS) entry which is preliminary data.</text>
</comment>
<sequence>MLLFFINFCKSLKTILLKQDEVSLITKTNESVKNLYLFDFDGTLYTPTDELKIKAKNAQEESLKKNLQGTYNKDTTFKEFVKNYKFPFQGLIRLGYNSRTVLDETVNEAFKDFKLEISDELADKIKNLPGDKMILTNNLAEKVKDIIDDSKLKDIFTFVIGPNFYSRIFISKPSSEVFIMLNDKFKNDLKYENVYLFDDEPDNVEGGKSVNWISVECKFNDLSDKISELIKK</sequence>
<keyword evidence="2" id="KW-1185">Reference proteome</keyword>
<dbReference type="Gene3D" id="3.40.50.1000">
    <property type="entry name" value="HAD superfamily/HAD-like"/>
    <property type="match status" value="1"/>
</dbReference>
<reference evidence="1 2" key="1">
    <citation type="submission" date="2018-10" db="EMBL/GenBank/DDBJ databases">
        <title>Draft genome sequence of the microsporidian Tubulinosema ratisbonensis.</title>
        <authorList>
            <person name="Polonais V."/>
            <person name="Peyretaillade E."/>
            <person name="Niehus S."/>
            <person name="Wawrzyniak I."/>
            <person name="Franchet A."/>
            <person name="Gaspin C."/>
            <person name="Reichstadt M."/>
            <person name="Belser C."/>
            <person name="Labadie K."/>
            <person name="Delbac F."/>
            <person name="Ferrandon D."/>
        </authorList>
    </citation>
    <scope>NUCLEOTIDE SEQUENCE [LARGE SCALE GENOMIC DNA]</scope>
    <source>
        <strain evidence="1 2">Franzen</strain>
    </source>
</reference>
<protein>
    <submittedName>
        <fullName evidence="1">Pyrimidine 5-nucleotidase</fullName>
    </submittedName>
</protein>
<accession>A0A437AJJ1</accession>
<name>A0A437AJJ1_9MICR</name>
<dbReference type="EMBL" id="RCSS01000563">
    <property type="protein sequence ID" value="RVD91341.1"/>
    <property type="molecule type" value="Genomic_DNA"/>
</dbReference>
<dbReference type="SUPFAM" id="SSF56784">
    <property type="entry name" value="HAD-like"/>
    <property type="match status" value="1"/>
</dbReference>
<evidence type="ECO:0000313" key="1">
    <source>
        <dbReference type="EMBL" id="RVD91341.1"/>
    </source>
</evidence>
<dbReference type="Pfam" id="PF13419">
    <property type="entry name" value="HAD_2"/>
    <property type="match status" value="1"/>
</dbReference>
<dbReference type="AlphaFoldDB" id="A0A437AJJ1"/>
<evidence type="ECO:0000313" key="2">
    <source>
        <dbReference type="Proteomes" id="UP000282876"/>
    </source>
</evidence>
<dbReference type="OrthoDB" id="40579at2759"/>
<proteinExistence type="predicted"/>
<organism evidence="1 2">
    <name type="scientific">Tubulinosema ratisbonensis</name>
    <dbReference type="NCBI Taxonomy" id="291195"/>
    <lineage>
        <taxon>Eukaryota</taxon>
        <taxon>Fungi</taxon>
        <taxon>Fungi incertae sedis</taxon>
        <taxon>Microsporidia</taxon>
        <taxon>Tubulinosematoidea</taxon>
        <taxon>Tubulinosematidae</taxon>
        <taxon>Tubulinosema</taxon>
    </lineage>
</organism>
<gene>
    <name evidence="1" type="ORF">TUBRATIS_22100</name>
</gene>
<dbReference type="VEuPathDB" id="MicrosporidiaDB:TUBRATIS_22100"/>